<dbReference type="EMBL" id="PFFQ01000021">
    <property type="protein sequence ID" value="PIW17720.1"/>
    <property type="molecule type" value="Genomic_DNA"/>
</dbReference>
<reference evidence="2 3" key="1">
    <citation type="submission" date="2017-09" db="EMBL/GenBank/DDBJ databases">
        <title>Depth-based differentiation of microbial function through sediment-hosted aquifers and enrichment of novel symbionts in the deep terrestrial subsurface.</title>
        <authorList>
            <person name="Probst A.J."/>
            <person name="Ladd B."/>
            <person name="Jarett J.K."/>
            <person name="Geller-Mcgrath D.E."/>
            <person name="Sieber C.M."/>
            <person name="Emerson J.B."/>
            <person name="Anantharaman K."/>
            <person name="Thomas B.C."/>
            <person name="Malmstrom R."/>
            <person name="Stieglmeier M."/>
            <person name="Klingl A."/>
            <person name="Woyke T."/>
            <person name="Ryan C.M."/>
            <person name="Banfield J.F."/>
        </authorList>
    </citation>
    <scope>NUCLEOTIDE SEQUENCE [LARGE SCALE GENOMIC DNA]</scope>
    <source>
        <strain evidence="2">CG17_big_fil_post_rev_8_21_14_2_50_48_46</strain>
    </source>
</reference>
<proteinExistence type="predicted"/>
<dbReference type="AlphaFoldDB" id="A0A2M7G6Q2"/>
<organism evidence="2 3">
    <name type="scientific">bacterium (Candidatus Blackallbacteria) CG17_big_fil_post_rev_8_21_14_2_50_48_46</name>
    <dbReference type="NCBI Taxonomy" id="2014261"/>
    <lineage>
        <taxon>Bacteria</taxon>
        <taxon>Candidatus Blackallbacteria</taxon>
    </lineage>
</organism>
<dbReference type="Proteomes" id="UP000231019">
    <property type="component" value="Unassembled WGS sequence"/>
</dbReference>
<feature type="chain" id="PRO_5014960803" evidence="1">
    <location>
        <begin position="27"/>
        <end position="310"/>
    </location>
</feature>
<keyword evidence="1" id="KW-0732">Signal</keyword>
<protein>
    <submittedName>
        <fullName evidence="2">Uncharacterized protein</fullName>
    </submittedName>
</protein>
<name>A0A2M7G6Q2_9BACT</name>
<gene>
    <name evidence="2" type="ORF">COW36_07680</name>
</gene>
<comment type="caution">
    <text evidence="2">The sequence shown here is derived from an EMBL/GenBank/DDBJ whole genome shotgun (WGS) entry which is preliminary data.</text>
</comment>
<evidence type="ECO:0000256" key="1">
    <source>
        <dbReference type="SAM" id="SignalP"/>
    </source>
</evidence>
<evidence type="ECO:0000313" key="3">
    <source>
        <dbReference type="Proteomes" id="UP000231019"/>
    </source>
</evidence>
<sequence length="310" mass="35182">MGFNLVKWVFLSVLFLGLGASAQAEAQPAGAQAEFSQAFMKALRQRDPQKQKQLILDYERVLRLEPQEPFEGTGVVSLLEVNLDASPALEVVALLGRRESDLELAVFRETPEGWVLAGREQVQTWYYPPELGILATQPHATFFVRQLEERGTGIFKESLQLYKLLNGQLTPVLRLPLEARIYGWGLKLNQHLVTHLQGLSGPDDRLRVRYLYRFFAGPALGELSWSSHQESRCLEGDESVDYLWNASKKRYEPDFYPEHPLSPLKLQSLETFGDSVLFAKAFQKELRERLKTASSQDQACLKHLPGLTPQ</sequence>
<feature type="signal peptide" evidence="1">
    <location>
        <begin position="1"/>
        <end position="26"/>
    </location>
</feature>
<evidence type="ECO:0000313" key="2">
    <source>
        <dbReference type="EMBL" id="PIW17720.1"/>
    </source>
</evidence>
<accession>A0A2M7G6Q2</accession>